<evidence type="ECO:0000256" key="1">
    <source>
        <dbReference type="ARBA" id="ARBA00022723"/>
    </source>
</evidence>
<dbReference type="SUPFAM" id="SSF53800">
    <property type="entry name" value="Chelatase"/>
    <property type="match status" value="1"/>
</dbReference>
<proteinExistence type="predicted"/>
<dbReference type="InterPro" id="IPR050963">
    <property type="entry name" value="Sirohydro_Cobaltochel/CbiX"/>
</dbReference>
<organism evidence="4 5">
    <name type="scientific">Oryza rufipogon</name>
    <name type="common">Brownbeard rice</name>
    <name type="synonym">Asian wild rice</name>
    <dbReference type="NCBI Taxonomy" id="4529"/>
    <lineage>
        <taxon>Eukaryota</taxon>
        <taxon>Viridiplantae</taxon>
        <taxon>Streptophyta</taxon>
        <taxon>Embryophyta</taxon>
        <taxon>Tracheophyta</taxon>
        <taxon>Spermatophyta</taxon>
        <taxon>Magnoliopsida</taxon>
        <taxon>Liliopsida</taxon>
        <taxon>Poales</taxon>
        <taxon>Poaceae</taxon>
        <taxon>BOP clade</taxon>
        <taxon>Oryzoideae</taxon>
        <taxon>Oryzeae</taxon>
        <taxon>Oryzinae</taxon>
        <taxon>Oryza</taxon>
    </lineage>
</organism>
<dbReference type="eggNOG" id="ENOG502RXIW">
    <property type="taxonomic scope" value="Eukaryota"/>
</dbReference>
<dbReference type="AlphaFoldDB" id="A0A0E0NDE0"/>
<feature type="region of interest" description="Disordered" evidence="3">
    <location>
        <begin position="13"/>
        <end position="37"/>
    </location>
</feature>
<evidence type="ECO:0000313" key="4">
    <source>
        <dbReference type="EnsemblPlants" id="ORUFI02G13250.1"/>
    </source>
</evidence>
<reference evidence="5" key="1">
    <citation type="submission" date="2013-06" db="EMBL/GenBank/DDBJ databases">
        <authorList>
            <person name="Zhao Q."/>
        </authorList>
    </citation>
    <scope>NUCLEOTIDE SEQUENCE</scope>
    <source>
        <strain evidence="5">cv. W1943</strain>
    </source>
</reference>
<dbReference type="GO" id="GO:0016829">
    <property type="term" value="F:lyase activity"/>
    <property type="evidence" value="ECO:0007669"/>
    <property type="project" value="UniProtKB-KW"/>
</dbReference>
<dbReference type="STRING" id="4529.A0A0E0NDE0"/>
<keyword evidence="5" id="KW-1185">Reference proteome</keyword>
<dbReference type="HOGENOM" id="CLU_687697_0_0_1"/>
<dbReference type="GO" id="GO:0046872">
    <property type="term" value="F:metal ion binding"/>
    <property type="evidence" value="ECO:0007669"/>
    <property type="project" value="UniProtKB-KW"/>
</dbReference>
<dbReference type="Proteomes" id="UP000008022">
    <property type="component" value="Unassembled WGS sequence"/>
</dbReference>
<dbReference type="InterPro" id="IPR002762">
    <property type="entry name" value="CbiX-like"/>
</dbReference>
<dbReference type="Gramene" id="ORUFI02G13250.1">
    <property type="protein sequence ID" value="ORUFI02G13250.1"/>
    <property type="gene ID" value="ORUFI02G13250"/>
</dbReference>
<keyword evidence="2" id="KW-0456">Lyase</keyword>
<dbReference type="OMA" id="REATHPC"/>
<keyword evidence="1" id="KW-0479">Metal-binding</keyword>
<evidence type="ECO:0000256" key="2">
    <source>
        <dbReference type="ARBA" id="ARBA00023239"/>
    </source>
</evidence>
<dbReference type="PANTHER" id="PTHR33542:SF3">
    <property type="entry name" value="SIROHYDROCHLORIN FERROCHELATASE, CHLOROPLASTIC"/>
    <property type="match status" value="1"/>
</dbReference>
<reference evidence="4" key="2">
    <citation type="submission" date="2015-06" db="UniProtKB">
        <authorList>
            <consortium name="EnsemblPlants"/>
        </authorList>
    </citation>
    <scope>IDENTIFICATION</scope>
</reference>
<feature type="compositionally biased region" description="Basic residues" evidence="3">
    <location>
        <begin position="13"/>
        <end position="26"/>
    </location>
</feature>
<evidence type="ECO:0000256" key="3">
    <source>
        <dbReference type="SAM" id="MobiDB-lite"/>
    </source>
</evidence>
<dbReference type="CDD" id="cd03416">
    <property type="entry name" value="CbiX_SirB_N"/>
    <property type="match status" value="1"/>
</dbReference>
<feature type="region of interest" description="Disordered" evidence="3">
    <location>
        <begin position="126"/>
        <end position="145"/>
    </location>
</feature>
<protein>
    <recommendedName>
        <fullName evidence="6">Sirohydrochlorin ferrochelatase</fullName>
    </recommendedName>
</protein>
<name>A0A0E0NDE0_ORYRU</name>
<dbReference type="Pfam" id="PF01903">
    <property type="entry name" value="CbiX"/>
    <property type="match status" value="1"/>
</dbReference>
<evidence type="ECO:0000313" key="5">
    <source>
        <dbReference type="Proteomes" id="UP000008022"/>
    </source>
</evidence>
<feature type="compositionally biased region" description="Basic and acidic residues" evidence="3">
    <location>
        <begin position="27"/>
        <end position="37"/>
    </location>
</feature>
<dbReference type="PANTHER" id="PTHR33542">
    <property type="entry name" value="SIROHYDROCHLORIN FERROCHELATASE, CHLOROPLASTIC"/>
    <property type="match status" value="1"/>
</dbReference>
<dbReference type="Gene3D" id="3.40.50.1400">
    <property type="match status" value="1"/>
</dbReference>
<accession>A0A0E0NDE0</accession>
<evidence type="ECO:0008006" key="6">
    <source>
        <dbReference type="Google" id="ProtNLM"/>
    </source>
</evidence>
<dbReference type="EnsemblPlants" id="ORUFI02G13250.1">
    <property type="protein sequence ID" value="ORUFI02G13250.1"/>
    <property type="gene ID" value="ORUFI02G13250"/>
</dbReference>
<sequence length="417" mass="45832">MPYTAVLAAVAPRTRKARGSTGHKRQRDTTRSGEAARWERRCGQVGEGGSAFLTPPTRSCVATPPLRSGNPISLLFAFFPIERRQRRRPCEREASLSRRLATPSSLKLGWTTSSFSRHWLLRQNKSSAHPLTRSPLPTTPLPFPRRRTADAVGLTANHGSERAGGANRGAPQLLRAREATHPCAPEALWNSASATALSSPIFNKNHIVVLLGLWRVVYAYYLNPLPTLKCDPYKQTDIMLPRIGLNIGNIVMSAKPNSGFSSETAQGESCTVGEKDGVIIVDHGSRREESNLMLNDFVAMFRARTGYKIVEPAHMELAEPTIKDAFGKCVQQGASRVIVSPYFLSPGRHWKQDIPALAAEASKEHSNITYVVTAPLGLHELMVDVMNDRIKYCLRHVAGNVEECTVCAGTGKCQLYP</sequence>